<reference evidence="9" key="1">
    <citation type="submission" date="2021-01" db="EMBL/GenBank/DDBJ databases">
        <title>Adiantum capillus-veneris genome.</title>
        <authorList>
            <person name="Fang Y."/>
            <person name="Liao Q."/>
        </authorList>
    </citation>
    <scope>NUCLEOTIDE SEQUENCE</scope>
    <source>
        <strain evidence="9">H3</strain>
        <tissue evidence="9">Leaf</tissue>
    </source>
</reference>
<dbReference type="GO" id="GO:0046872">
    <property type="term" value="F:metal ion binding"/>
    <property type="evidence" value="ECO:0007669"/>
    <property type="project" value="UniProtKB-KW"/>
</dbReference>
<dbReference type="GO" id="GO:0009360">
    <property type="term" value="C:DNA polymerase III complex"/>
    <property type="evidence" value="ECO:0007669"/>
    <property type="project" value="InterPro"/>
</dbReference>
<dbReference type="GO" id="GO:0003887">
    <property type="term" value="F:DNA-directed DNA polymerase activity"/>
    <property type="evidence" value="ECO:0007669"/>
    <property type="project" value="InterPro"/>
</dbReference>
<protein>
    <recommendedName>
        <fullName evidence="8">STICHEL DnaA-N-like alpha-beta domain-containing protein</fullName>
    </recommendedName>
</protein>
<evidence type="ECO:0000256" key="7">
    <source>
        <dbReference type="SAM" id="MobiDB-lite"/>
    </source>
</evidence>
<gene>
    <name evidence="9" type="ORF">GOP47_0007538</name>
</gene>
<dbReference type="FunFam" id="3.40.50.300:FF:000014">
    <property type="entry name" value="DNA polymerase III subunit gamma/tau"/>
    <property type="match status" value="1"/>
</dbReference>
<dbReference type="InterPro" id="IPR012763">
    <property type="entry name" value="DNA_pol_III_sug/sutau_N"/>
</dbReference>
<dbReference type="InterPro" id="IPR027417">
    <property type="entry name" value="P-loop_NTPase"/>
</dbReference>
<proteinExistence type="inferred from homology"/>
<comment type="caution">
    <text evidence="9">The sequence shown here is derived from an EMBL/GenBank/DDBJ whole genome shotgun (WGS) entry which is preliminary data.</text>
</comment>
<dbReference type="InterPro" id="IPR050238">
    <property type="entry name" value="DNA_Rep/Repair_Clamp_Loader"/>
</dbReference>
<keyword evidence="2" id="KW-0150">Chloroplast</keyword>
<dbReference type="CDD" id="cd18137">
    <property type="entry name" value="HLD_clamp_pol_III_gamma_tau"/>
    <property type="match status" value="1"/>
</dbReference>
<comment type="similarity">
    <text evidence="1">Belongs to the DnaX/STICHEL family.</text>
</comment>
<feature type="region of interest" description="Disordered" evidence="7">
    <location>
        <begin position="890"/>
        <end position="952"/>
    </location>
</feature>
<dbReference type="Pfam" id="PF23007">
    <property type="entry name" value="DnaA_N-like_STI"/>
    <property type="match status" value="1"/>
</dbReference>
<evidence type="ECO:0000256" key="5">
    <source>
        <dbReference type="ARBA" id="ARBA00022833"/>
    </source>
</evidence>
<feature type="compositionally biased region" description="Basic and acidic residues" evidence="7">
    <location>
        <begin position="1117"/>
        <end position="1129"/>
    </location>
</feature>
<feature type="compositionally biased region" description="Basic and acidic residues" evidence="7">
    <location>
        <begin position="61"/>
        <end position="73"/>
    </location>
</feature>
<feature type="region of interest" description="Disordered" evidence="7">
    <location>
        <begin position="1091"/>
        <end position="1129"/>
    </location>
</feature>
<dbReference type="GO" id="GO:0005663">
    <property type="term" value="C:DNA replication factor C complex"/>
    <property type="evidence" value="ECO:0007669"/>
    <property type="project" value="TreeGrafter"/>
</dbReference>
<dbReference type="Proteomes" id="UP000886520">
    <property type="component" value="Chromosome 7"/>
</dbReference>
<feature type="compositionally biased region" description="Polar residues" evidence="7">
    <location>
        <begin position="19"/>
        <end position="40"/>
    </location>
</feature>
<dbReference type="PANTHER" id="PTHR11669">
    <property type="entry name" value="REPLICATION FACTOR C / DNA POLYMERASE III GAMMA-TAU SUBUNIT"/>
    <property type="match status" value="1"/>
</dbReference>
<evidence type="ECO:0000256" key="6">
    <source>
        <dbReference type="ARBA" id="ARBA00022840"/>
    </source>
</evidence>
<dbReference type="AlphaFoldDB" id="A0A9D4V118"/>
<evidence type="ECO:0000313" key="10">
    <source>
        <dbReference type="Proteomes" id="UP000886520"/>
    </source>
</evidence>
<dbReference type="EMBL" id="JABFUD020000007">
    <property type="protein sequence ID" value="KAI5077714.1"/>
    <property type="molecule type" value="Genomic_DNA"/>
</dbReference>
<feature type="compositionally biased region" description="Basic and acidic residues" evidence="7">
    <location>
        <begin position="126"/>
        <end position="137"/>
    </location>
</feature>
<dbReference type="Gene3D" id="3.40.50.300">
    <property type="entry name" value="P-loop containing nucleotide triphosphate hydrolases"/>
    <property type="match status" value="1"/>
</dbReference>
<feature type="compositionally biased region" description="Polar residues" evidence="7">
    <location>
        <begin position="320"/>
        <end position="332"/>
    </location>
</feature>
<evidence type="ECO:0000256" key="1">
    <source>
        <dbReference type="ARBA" id="ARBA00006360"/>
    </source>
</evidence>
<dbReference type="InterPro" id="IPR045085">
    <property type="entry name" value="HLD_clamp_pol_III_gamma_tau"/>
</dbReference>
<keyword evidence="2" id="KW-0934">Plastid</keyword>
<dbReference type="OrthoDB" id="1899087at2759"/>
<name>A0A9D4V118_ADICA</name>
<dbReference type="CDD" id="cd00009">
    <property type="entry name" value="AAA"/>
    <property type="match status" value="1"/>
</dbReference>
<evidence type="ECO:0000256" key="3">
    <source>
        <dbReference type="ARBA" id="ARBA00022723"/>
    </source>
</evidence>
<dbReference type="GO" id="GO:0006261">
    <property type="term" value="P:DNA-templated DNA replication"/>
    <property type="evidence" value="ECO:0007669"/>
    <property type="project" value="TreeGrafter"/>
</dbReference>
<dbReference type="Pfam" id="PF13177">
    <property type="entry name" value="DNA_pol3_delta2"/>
    <property type="match status" value="1"/>
</dbReference>
<sequence>MDEPAFVSRSSRAAYSARNPTSSHVNRSPSLSISTNTSPWFNPGLVPYSRNMPDTMEEEEHPLHTRKDPTDEEQLALRRTRDREGQHRDQYGAQVGWDWRSRKWIDGVHGSSLSGRQQKFHLSRQRQRENSADESIDGRISRLRQDANRLVNERRLVARRTSRQSSGWVSEFEGISERRRRDGYGVETLTRIKREKVGGPRGRRRASHHVLDLHNRRKLMRREFQLRRDTSMRRSKAEGEIVSALQLLGESIHSSKSFSLQTLEEYLKERAATRRLQDDDTTGSMDMASALQPASYVSSGKHTERPRRSVRKGAVIKPINETSLENNAQQPVSIYPSEDGQDEGSEAQRSGCGISWRWLNTHHVNKDDSSMPSYAGAGCFPAVSKRRIGQRLLVSRHRKGWDKYNSEGSFTSFDSDSETVPLMTEPEPFHDYTTDDVGSSVELDRNLHIGLKHKKASRFKELERYNNGHSYMKSDFENEVKEISLSMRQSGVSRHRSTSQKHRPKMFKDLVGQSMVAQSLSNAVLRGKIAPVYLFQGPRGTGKTCAARIFTAALNCLSSEDLRPCGTCKECSSFDEGKNFDVREVDAAGNSGIESMKLLLKHISLPPSSRYKVFIIDECHALTVDAWNAFLKSLEEPPSYVVFILITTDAEQLPRTALSRCQKFLFSKIKDSDIVSRLQKIALLERIDIELAALQLIASRSDGSLRDAEMTLDQISLLGKRATLSVVQELVGMIPEKKLIEFLEVALSPDTSNTVKAIRDFMESGVDALALISQLATLITDILAGNNRSAAYRLKHVRKVEDERFRQALKILSDAERQLRSCTDRTTWLTAAFLQFSQTDPSSATPYSLGTSIAQSPVNFFDTSEKETAEGDAKWESHSSPLMSERAFRGDHKRGHSQSIPHSGPLVGSKVHPCSHSPRSVTDVDDVRTMPGASRPPVVPRAFSSGLNNSDQRKLCTNMPMDSIWRKVVDNSRSNAVKQLLHGEAKLVSLSVTEALAVAHLEFRHLEHRNLAEKARTSIAKAFQDALCCPVDLKITLSSTSAEDITSQELRSPSFSRNLEQQIKPKKVVPISKGENKAYYIDEHCLSQEQRSRRSASFRKSSSSKFGVPVASSPRIRLPEPRKPQHSLDEAEENICTQRYSIELSDRERSGVLKEKIKEAACTLENRRASVHYGRASNALSLQNVDDLGGDHGIDAQSEDSFEKHSNGEHGFSPAPMEGNGYGIVVDRDGSDSEAQGPSVLCWKGSRMQDGKGKHQRLRRKRRGRLLLKLVPCAKGGRS</sequence>
<dbReference type="InterPro" id="IPR054506">
    <property type="entry name" value="DnaA_N-like_STI"/>
</dbReference>
<dbReference type="GO" id="GO:0003689">
    <property type="term" value="F:DNA clamp loader activity"/>
    <property type="evidence" value="ECO:0007669"/>
    <property type="project" value="TreeGrafter"/>
</dbReference>
<dbReference type="SUPFAM" id="SSF52540">
    <property type="entry name" value="P-loop containing nucleoside triphosphate hydrolases"/>
    <property type="match status" value="1"/>
</dbReference>
<evidence type="ECO:0000313" key="9">
    <source>
        <dbReference type="EMBL" id="KAI5077714.1"/>
    </source>
</evidence>
<feature type="compositionally biased region" description="Basic residues" evidence="7">
    <location>
        <begin position="1254"/>
        <end position="1263"/>
    </location>
</feature>
<feature type="region of interest" description="Disordered" evidence="7">
    <location>
        <begin position="294"/>
        <end position="349"/>
    </location>
</feature>
<feature type="region of interest" description="Disordered" evidence="7">
    <location>
        <begin position="1229"/>
        <end position="1263"/>
    </location>
</feature>
<keyword evidence="6" id="KW-0067">ATP-binding</keyword>
<accession>A0A9D4V118</accession>
<feature type="compositionally biased region" description="Low complexity" evidence="7">
    <location>
        <begin position="8"/>
        <end position="18"/>
    </location>
</feature>
<organism evidence="9 10">
    <name type="scientific">Adiantum capillus-veneris</name>
    <name type="common">Maidenhair fern</name>
    <dbReference type="NCBI Taxonomy" id="13818"/>
    <lineage>
        <taxon>Eukaryota</taxon>
        <taxon>Viridiplantae</taxon>
        <taxon>Streptophyta</taxon>
        <taxon>Embryophyta</taxon>
        <taxon>Tracheophyta</taxon>
        <taxon>Polypodiopsida</taxon>
        <taxon>Polypodiidae</taxon>
        <taxon>Polypodiales</taxon>
        <taxon>Pteridineae</taxon>
        <taxon>Pteridaceae</taxon>
        <taxon>Vittarioideae</taxon>
        <taxon>Adiantum</taxon>
    </lineage>
</organism>
<keyword evidence="4" id="KW-0547">Nucleotide-binding</keyword>
<dbReference type="NCBIfam" id="TIGR02397">
    <property type="entry name" value="dnaX_nterm"/>
    <property type="match status" value="1"/>
</dbReference>
<keyword evidence="10" id="KW-1185">Reference proteome</keyword>
<dbReference type="GO" id="GO:0005524">
    <property type="term" value="F:ATP binding"/>
    <property type="evidence" value="ECO:0007669"/>
    <property type="project" value="UniProtKB-KW"/>
</dbReference>
<dbReference type="PANTHER" id="PTHR11669:SF0">
    <property type="entry name" value="PROTEIN STICHEL-LIKE 2"/>
    <property type="match status" value="1"/>
</dbReference>
<feature type="domain" description="STICHEL DnaA-N-like alpha-beta" evidence="8">
    <location>
        <begin position="957"/>
        <end position="1037"/>
    </location>
</feature>
<evidence type="ECO:0000256" key="4">
    <source>
        <dbReference type="ARBA" id="ARBA00022741"/>
    </source>
</evidence>
<keyword evidence="5" id="KW-0862">Zinc</keyword>
<feature type="region of interest" description="Disordered" evidence="7">
    <location>
        <begin position="1"/>
        <end position="73"/>
    </location>
</feature>
<evidence type="ECO:0000259" key="8">
    <source>
        <dbReference type="Pfam" id="PF23007"/>
    </source>
</evidence>
<keyword evidence="3" id="KW-0479">Metal-binding</keyword>
<dbReference type="FunFam" id="1.10.8.60:FF:000013">
    <property type="entry name" value="DNA polymerase III subunit gamma/tau"/>
    <property type="match status" value="1"/>
</dbReference>
<dbReference type="Gene3D" id="1.10.8.60">
    <property type="match status" value="1"/>
</dbReference>
<evidence type="ECO:0000256" key="2">
    <source>
        <dbReference type="ARBA" id="ARBA00022528"/>
    </source>
</evidence>
<dbReference type="GO" id="GO:0006281">
    <property type="term" value="P:DNA repair"/>
    <property type="evidence" value="ECO:0007669"/>
    <property type="project" value="TreeGrafter"/>
</dbReference>
<feature type="region of interest" description="Disordered" evidence="7">
    <location>
        <begin position="110"/>
        <end position="137"/>
    </location>
</feature>